<reference evidence="1" key="1">
    <citation type="submission" date="2021-01" db="EMBL/GenBank/DDBJ databases">
        <authorList>
            <consortium name="Genoscope - CEA"/>
            <person name="William W."/>
        </authorList>
    </citation>
    <scope>NUCLEOTIDE SEQUENCE</scope>
</reference>
<accession>A0A8S1QE03</accession>
<dbReference type="OrthoDB" id="428895at2759"/>
<gene>
    <name evidence="1" type="ORF">PSON_ATCC_30995.1.T1040036</name>
</gene>
<proteinExistence type="predicted"/>
<comment type="caution">
    <text evidence="1">The sequence shown here is derived from an EMBL/GenBank/DDBJ whole genome shotgun (WGS) entry which is preliminary data.</text>
</comment>
<organism evidence="1 2">
    <name type="scientific">Paramecium sonneborni</name>
    <dbReference type="NCBI Taxonomy" id="65129"/>
    <lineage>
        <taxon>Eukaryota</taxon>
        <taxon>Sar</taxon>
        <taxon>Alveolata</taxon>
        <taxon>Ciliophora</taxon>
        <taxon>Intramacronucleata</taxon>
        <taxon>Oligohymenophorea</taxon>
        <taxon>Peniculida</taxon>
        <taxon>Parameciidae</taxon>
        <taxon>Paramecium</taxon>
    </lineage>
</organism>
<dbReference type="AlphaFoldDB" id="A0A8S1QE03"/>
<keyword evidence="2" id="KW-1185">Reference proteome</keyword>
<evidence type="ECO:0000313" key="1">
    <source>
        <dbReference type="EMBL" id="CAD8113693.1"/>
    </source>
</evidence>
<protein>
    <submittedName>
        <fullName evidence="1">Uncharacterized protein</fullName>
    </submittedName>
</protein>
<dbReference type="EMBL" id="CAJJDN010000104">
    <property type="protein sequence ID" value="CAD8113693.1"/>
    <property type="molecule type" value="Genomic_DNA"/>
</dbReference>
<dbReference type="Proteomes" id="UP000692954">
    <property type="component" value="Unassembled WGS sequence"/>
</dbReference>
<name>A0A8S1QE03_9CILI</name>
<sequence length="206" mass="24313">MQENEFAISICVPSFKKNDDVVYYQLTFTEQNQRCSFSVDYRYSYLKNYINQQKLLKGFCLSFLLLIGGDPPILMKNQQRREEFSLIISIKFSFYAKSVKNKEIEFKLIRNKKLSSIKKEKQELFQILIIFSQTKKRSSQLKLNKKQIPETQLFSPIEDSKDRSRSWKFKFTKKKSLSICSKENNQLNNLIFGGAPIFKGIILKLK</sequence>
<evidence type="ECO:0000313" key="2">
    <source>
        <dbReference type="Proteomes" id="UP000692954"/>
    </source>
</evidence>